<dbReference type="Proteomes" id="UP000704341">
    <property type="component" value="Unassembled WGS sequence"/>
</dbReference>
<name>A0ABR8P9H5_9LACO</name>
<accession>A0ABR8P9H5</accession>
<dbReference type="Pfam" id="PF04886">
    <property type="entry name" value="PT"/>
    <property type="match status" value="1"/>
</dbReference>
<proteinExistence type="predicted"/>
<reference evidence="5 6" key="1">
    <citation type="submission" date="2018-07" db="EMBL/GenBank/DDBJ databases">
        <title>Phylogenomic Insights into understanding Host Adaptation of Lactobacillus reuteri by a novel species, Lactobacillus spp. M31.</title>
        <authorList>
            <person name="Sharma S."/>
            <person name="Patil P."/>
            <person name="Korpole S."/>
            <person name="Patil P.B."/>
        </authorList>
    </citation>
    <scope>NUCLEOTIDE SEQUENCE [LARGE SCALE GENOMIC DNA]</scope>
    <source>
        <strain evidence="5 6">M31</strain>
    </source>
</reference>
<organism evidence="5 6">
    <name type="scientific">Limosilactobacillus walteri</name>
    <dbReference type="NCBI Taxonomy" id="2268022"/>
    <lineage>
        <taxon>Bacteria</taxon>
        <taxon>Bacillati</taxon>
        <taxon>Bacillota</taxon>
        <taxon>Bacilli</taxon>
        <taxon>Lactobacillales</taxon>
        <taxon>Lactobacillaceae</taxon>
        <taxon>Limosilactobacillus</taxon>
    </lineage>
</organism>
<feature type="domain" description="Mub B2-like" evidence="4">
    <location>
        <begin position="231"/>
        <end position="333"/>
    </location>
</feature>
<evidence type="ECO:0000313" key="6">
    <source>
        <dbReference type="Proteomes" id="UP000704341"/>
    </source>
</evidence>
<dbReference type="InterPro" id="IPR041495">
    <property type="entry name" value="Mub_B2"/>
</dbReference>
<feature type="compositionally biased region" description="Polar residues" evidence="3">
    <location>
        <begin position="339"/>
        <end position="397"/>
    </location>
</feature>
<keyword evidence="2" id="KW-0677">Repeat</keyword>
<feature type="non-terminal residue" evidence="5">
    <location>
        <position position="397"/>
    </location>
</feature>
<keyword evidence="1" id="KW-0732">Signal</keyword>
<evidence type="ECO:0000256" key="3">
    <source>
        <dbReference type="SAM" id="MobiDB-lite"/>
    </source>
</evidence>
<feature type="compositionally biased region" description="Basic and acidic residues" evidence="3">
    <location>
        <begin position="179"/>
        <end position="207"/>
    </location>
</feature>
<feature type="compositionally biased region" description="Basic and acidic residues" evidence="3">
    <location>
        <begin position="297"/>
        <end position="333"/>
    </location>
</feature>
<evidence type="ECO:0000256" key="2">
    <source>
        <dbReference type="ARBA" id="ARBA00022737"/>
    </source>
</evidence>
<comment type="caution">
    <text evidence="5">The sequence shown here is derived from an EMBL/GenBank/DDBJ whole genome shotgun (WGS) entry which is preliminary data.</text>
</comment>
<feature type="region of interest" description="Disordered" evidence="3">
    <location>
        <begin position="296"/>
        <end position="397"/>
    </location>
</feature>
<evidence type="ECO:0000313" key="5">
    <source>
        <dbReference type="EMBL" id="MBD5807366.1"/>
    </source>
</evidence>
<dbReference type="Pfam" id="PF17966">
    <property type="entry name" value="Muc_B2"/>
    <property type="match status" value="1"/>
</dbReference>
<feature type="region of interest" description="Disordered" evidence="3">
    <location>
        <begin position="138"/>
        <end position="208"/>
    </location>
</feature>
<gene>
    <name evidence="5" type="ORF">DTK66_09740</name>
</gene>
<protein>
    <recommendedName>
        <fullName evidence="4">Mub B2-like domain-containing protein</fullName>
    </recommendedName>
</protein>
<dbReference type="EMBL" id="QORN01000047">
    <property type="protein sequence ID" value="MBD5807366.1"/>
    <property type="molecule type" value="Genomic_DNA"/>
</dbReference>
<dbReference type="InterPro" id="IPR006970">
    <property type="entry name" value="PT"/>
</dbReference>
<dbReference type="Gene3D" id="2.60.40.4300">
    <property type="match status" value="1"/>
</dbReference>
<evidence type="ECO:0000259" key="4">
    <source>
        <dbReference type="Pfam" id="PF17966"/>
    </source>
</evidence>
<keyword evidence="6" id="KW-1185">Reference proteome</keyword>
<sequence length="397" mass="43585">MPVVSNEMPEVPSKKPSEVGYDMVDIDAVSKKDINPDDYPYTDGKPIDLGKTVVTYRSNFVNKQSVSRNIYYRDAETGKTINEELGINAAPAVKQTVDYVRVSLYNKFGIFLGFAKLAMNSNGTAELVDGNPVVEKDANGDPIVATTDPDKGWVASGTHNEYPEQGSPDLTQYGYKRVRALESRDEDKNDGGKSVDSKASDPTKNGDDVNVYYFHDQSEVVSDKPEFGIAEKDLQKTFTRTIIYRGTKDGGKTYQDVDGSPISTHEYKQNVAFTRKAVIDKVTKKVLSYTAWASEKPTMDEVPSKKPNEVGYDEVDKPTVEGRSIDPNSDKTDLGATIVTYTSVAQPTEQPTAQPTEQPTSQPTEQPTSQPTAQPTSQPTVQPTEQPTSQPTAQPTE</sequence>
<evidence type="ECO:0000256" key="1">
    <source>
        <dbReference type="ARBA" id="ARBA00022729"/>
    </source>
</evidence>